<evidence type="ECO:0000313" key="2">
    <source>
        <dbReference type="EMBL" id="QGP91122.1"/>
    </source>
</evidence>
<organism evidence="2 3">
    <name type="scientific">Neomoorella glycerini</name>
    <dbReference type="NCBI Taxonomy" id="55779"/>
    <lineage>
        <taxon>Bacteria</taxon>
        <taxon>Bacillati</taxon>
        <taxon>Bacillota</taxon>
        <taxon>Clostridia</taxon>
        <taxon>Neomoorellales</taxon>
        <taxon>Neomoorellaceae</taxon>
        <taxon>Neomoorella</taxon>
    </lineage>
</organism>
<name>A0A6I5ZML3_9FIRM</name>
<evidence type="ECO:0000259" key="1">
    <source>
        <dbReference type="Pfam" id="PF07883"/>
    </source>
</evidence>
<dbReference type="SUPFAM" id="SSF51182">
    <property type="entry name" value="RmlC-like cupins"/>
    <property type="match status" value="1"/>
</dbReference>
<dbReference type="RefSeq" id="WP_156271547.1">
    <property type="nucleotide sequence ID" value="NZ_CP046244.1"/>
</dbReference>
<keyword evidence="3" id="KW-1185">Reference proteome</keyword>
<dbReference type="Pfam" id="PF07883">
    <property type="entry name" value="Cupin_2"/>
    <property type="match status" value="1"/>
</dbReference>
<accession>A0A6I5ZML3</accession>
<feature type="domain" description="Cupin type-2" evidence="1">
    <location>
        <begin position="2"/>
        <end position="54"/>
    </location>
</feature>
<dbReference type="Proteomes" id="UP000425916">
    <property type="component" value="Chromosome"/>
</dbReference>
<reference evidence="2 3" key="1">
    <citation type="submission" date="2019-11" db="EMBL/GenBank/DDBJ databases">
        <title>Genome sequence of Moorella glycerini DSM11254.</title>
        <authorList>
            <person name="Poehlein A."/>
            <person name="Boeer T."/>
            <person name="Daniel R."/>
        </authorList>
    </citation>
    <scope>NUCLEOTIDE SEQUENCE [LARGE SCALE GENOMIC DNA]</scope>
    <source>
        <strain evidence="2 3">DSM 11254</strain>
    </source>
</reference>
<dbReference type="InterPro" id="IPR013096">
    <property type="entry name" value="Cupin_2"/>
</dbReference>
<sequence length="55" mass="6084">MLITAPPKASTGEENFVHDGYEYGFILKGSMQICINDTEIYLLHQGDAIFFSSGI</sequence>
<dbReference type="AlphaFoldDB" id="A0A6I5ZML3"/>
<dbReference type="InterPro" id="IPR011051">
    <property type="entry name" value="RmlC_Cupin_sf"/>
</dbReference>
<proteinExistence type="predicted"/>
<dbReference type="EMBL" id="CP046244">
    <property type="protein sequence ID" value="QGP91122.1"/>
    <property type="molecule type" value="Genomic_DNA"/>
</dbReference>
<dbReference type="OrthoDB" id="9814553at2"/>
<protein>
    <recommendedName>
        <fullName evidence="1">Cupin type-2 domain-containing protein</fullName>
    </recommendedName>
</protein>
<dbReference type="Gene3D" id="2.60.120.10">
    <property type="entry name" value="Jelly Rolls"/>
    <property type="match status" value="1"/>
</dbReference>
<gene>
    <name evidence="2" type="ORF">MGLY_04460</name>
</gene>
<evidence type="ECO:0000313" key="3">
    <source>
        <dbReference type="Proteomes" id="UP000425916"/>
    </source>
</evidence>
<dbReference type="CDD" id="cd02209">
    <property type="entry name" value="cupin_XRE_C"/>
    <property type="match status" value="1"/>
</dbReference>
<dbReference type="InterPro" id="IPR014710">
    <property type="entry name" value="RmlC-like_jellyroll"/>
</dbReference>